<dbReference type="InterPro" id="IPR050204">
    <property type="entry name" value="AraC_XylS_family_regulators"/>
</dbReference>
<evidence type="ECO:0000256" key="2">
    <source>
        <dbReference type="ARBA" id="ARBA00023125"/>
    </source>
</evidence>
<dbReference type="PROSITE" id="PS01124">
    <property type="entry name" value="HTH_ARAC_FAMILY_2"/>
    <property type="match status" value="1"/>
</dbReference>
<keyword evidence="2" id="KW-0238">DNA-binding</keyword>
<proteinExistence type="predicted"/>
<organism evidence="5 6">
    <name type="scientific">Microbacterium azadirachtae</name>
    <dbReference type="NCBI Taxonomy" id="582680"/>
    <lineage>
        <taxon>Bacteria</taxon>
        <taxon>Bacillati</taxon>
        <taxon>Actinomycetota</taxon>
        <taxon>Actinomycetes</taxon>
        <taxon>Micrococcales</taxon>
        <taxon>Microbacteriaceae</taxon>
        <taxon>Microbacterium</taxon>
    </lineage>
</organism>
<evidence type="ECO:0000313" key="6">
    <source>
        <dbReference type="Proteomes" id="UP000033740"/>
    </source>
</evidence>
<keyword evidence="1" id="KW-0805">Transcription regulation</keyword>
<dbReference type="Gene3D" id="1.10.10.60">
    <property type="entry name" value="Homeodomain-like"/>
    <property type="match status" value="1"/>
</dbReference>
<dbReference type="Proteomes" id="UP000033740">
    <property type="component" value="Unassembled WGS sequence"/>
</dbReference>
<dbReference type="InterPro" id="IPR018060">
    <property type="entry name" value="HTH_AraC"/>
</dbReference>
<sequence>MSSPTRLLESHLGLTSHHAGLISARTFRSIFVTVHRPHRRHWTWDDTEIGEPYAVVLFPSGEGPDGSPLPIGQFMPPQTGTSIEWGLANEVVGVWVPVETLRDFIHDAPLRPLTLDPTPMVLAFRAFTLALARNVEDTSSISRYAIERLLAEMVFGALLELYSSDLPERGQAPLVDRARSAMLVHREDPRFTIAELATELHVSLRHLQRAFAKIGTTPGDALRHLRVEFAESLLRNPDYAVLTIEEIAAHSGFSSALQLRRALRAEGLPSPTMIRPAH</sequence>
<evidence type="ECO:0000313" key="5">
    <source>
        <dbReference type="EMBL" id="KJL31169.1"/>
    </source>
</evidence>
<dbReference type="PATRIC" id="fig|582680.6.peg.3368"/>
<dbReference type="STRING" id="582680.RS86_03285"/>
<dbReference type="GO" id="GO:0003700">
    <property type="term" value="F:DNA-binding transcription factor activity"/>
    <property type="evidence" value="ECO:0007669"/>
    <property type="project" value="InterPro"/>
</dbReference>
<evidence type="ECO:0000256" key="1">
    <source>
        <dbReference type="ARBA" id="ARBA00023015"/>
    </source>
</evidence>
<gene>
    <name evidence="5" type="ORF">RS86_03285</name>
</gene>
<dbReference type="Pfam" id="PF12833">
    <property type="entry name" value="HTH_18"/>
    <property type="match status" value="1"/>
</dbReference>
<comment type="caution">
    <text evidence="5">The sequence shown here is derived from an EMBL/GenBank/DDBJ whole genome shotgun (WGS) entry which is preliminary data.</text>
</comment>
<protein>
    <submittedName>
        <fullName evidence="5">Transcriptional activator FtrA</fullName>
    </submittedName>
</protein>
<keyword evidence="6" id="KW-1185">Reference proteome</keyword>
<name>A0A0F0LEP7_9MICO</name>
<dbReference type="RefSeq" id="WP_052680335.1">
    <property type="nucleotide sequence ID" value="NZ_JYIX01000039.1"/>
</dbReference>
<dbReference type="AlphaFoldDB" id="A0A0F0LEP7"/>
<dbReference type="PANTHER" id="PTHR46796">
    <property type="entry name" value="HTH-TYPE TRANSCRIPTIONAL ACTIVATOR RHAS-RELATED"/>
    <property type="match status" value="1"/>
</dbReference>
<keyword evidence="3" id="KW-0804">Transcription</keyword>
<dbReference type="GO" id="GO:0043565">
    <property type="term" value="F:sequence-specific DNA binding"/>
    <property type="evidence" value="ECO:0007669"/>
    <property type="project" value="InterPro"/>
</dbReference>
<feature type="domain" description="HTH araC/xylS-type" evidence="4">
    <location>
        <begin position="176"/>
        <end position="277"/>
    </location>
</feature>
<accession>A0A0F0LEP7</accession>
<evidence type="ECO:0000259" key="4">
    <source>
        <dbReference type="PROSITE" id="PS01124"/>
    </source>
</evidence>
<dbReference type="SMART" id="SM00342">
    <property type="entry name" value="HTH_ARAC"/>
    <property type="match status" value="1"/>
</dbReference>
<evidence type="ECO:0000256" key="3">
    <source>
        <dbReference type="ARBA" id="ARBA00023163"/>
    </source>
</evidence>
<dbReference type="EMBL" id="JYIX01000039">
    <property type="protein sequence ID" value="KJL31169.1"/>
    <property type="molecule type" value="Genomic_DNA"/>
</dbReference>
<reference evidence="5 6" key="1">
    <citation type="submission" date="2015-02" db="EMBL/GenBank/DDBJ databases">
        <title>Draft genome sequences of ten Microbacterium spp. with emphasis on heavy metal contaminated environments.</title>
        <authorList>
            <person name="Corretto E."/>
        </authorList>
    </citation>
    <scope>NUCLEOTIDE SEQUENCE [LARGE SCALE GENOMIC DNA]</scope>
    <source>
        <strain evidence="5 6">ARN176</strain>
    </source>
</reference>